<dbReference type="SUPFAM" id="SSF50969">
    <property type="entry name" value="YVTN repeat-like/Quinoprotein amine dehydrogenase"/>
    <property type="match status" value="1"/>
</dbReference>
<dbReference type="InterPro" id="IPR011044">
    <property type="entry name" value="Quino_amine_DH_bsu"/>
</dbReference>
<feature type="transmembrane region" description="Helical" evidence="1">
    <location>
        <begin position="14"/>
        <end position="35"/>
    </location>
</feature>
<organism evidence="2 3">
    <name type="scientific">Algoriphagus ratkowskyi</name>
    <dbReference type="NCBI Taxonomy" id="57028"/>
    <lineage>
        <taxon>Bacteria</taxon>
        <taxon>Pseudomonadati</taxon>
        <taxon>Bacteroidota</taxon>
        <taxon>Cytophagia</taxon>
        <taxon>Cytophagales</taxon>
        <taxon>Cyclobacteriaceae</taxon>
        <taxon>Algoriphagus</taxon>
    </lineage>
</organism>
<accession>A0A2W7REG4</accession>
<protein>
    <recommendedName>
        <fullName evidence="4">6-bladed beta-propeller protein</fullName>
    </recommendedName>
</protein>
<keyword evidence="1" id="KW-0472">Membrane</keyword>
<dbReference type="EMBL" id="QKZU01000034">
    <property type="protein sequence ID" value="PZX49105.1"/>
    <property type="molecule type" value="Genomic_DNA"/>
</dbReference>
<name>A0A2W7REG4_9BACT</name>
<evidence type="ECO:0008006" key="4">
    <source>
        <dbReference type="Google" id="ProtNLM"/>
    </source>
</evidence>
<gene>
    <name evidence="2" type="ORF">LV84_04293</name>
</gene>
<keyword evidence="1" id="KW-1133">Transmembrane helix</keyword>
<dbReference type="AlphaFoldDB" id="A0A2W7REG4"/>
<evidence type="ECO:0000313" key="2">
    <source>
        <dbReference type="EMBL" id="PZX49105.1"/>
    </source>
</evidence>
<evidence type="ECO:0000256" key="1">
    <source>
        <dbReference type="SAM" id="Phobius"/>
    </source>
</evidence>
<sequence>MILILSGTNKGPTFILKIMMILFLPYLLSIFNYYLNQDIVVEHVYLDGINVSSIADDVLIFELNKDYSNIRHLVLSEDFYYLSPGEIDYKGFSVSVSKLDKAGTFIKEIYRPKDPKLITSLGYYPEKNLLFVAHNKSILSIDTNADKVVREVKVDKSITRILMFKNKLYVAGFEYTDESETYYLDVYDPLSLKLLDTKKEMNYVAGDKAFRHSSITSNDSELFVAMGTLNEIYSSVDDFKKPVLTFKNIYNNKPSGGNILFSSNQGLVGKFATTYFKYLNSNYFFIYDLKSDKQYLSKKGKNSGFYDDLKNTGFYSPLLTNSSEYMFSYKKYDTNENKILVVLFKIKS</sequence>
<evidence type="ECO:0000313" key="3">
    <source>
        <dbReference type="Proteomes" id="UP000249115"/>
    </source>
</evidence>
<keyword evidence="1" id="KW-0812">Transmembrane</keyword>
<dbReference type="Proteomes" id="UP000249115">
    <property type="component" value="Unassembled WGS sequence"/>
</dbReference>
<comment type="caution">
    <text evidence="2">The sequence shown here is derived from an EMBL/GenBank/DDBJ whole genome shotgun (WGS) entry which is preliminary data.</text>
</comment>
<proteinExistence type="predicted"/>
<reference evidence="2 3" key="1">
    <citation type="submission" date="2018-06" db="EMBL/GenBank/DDBJ databases">
        <title>Genomic Encyclopedia of Archaeal and Bacterial Type Strains, Phase II (KMG-II): from individual species to whole genera.</title>
        <authorList>
            <person name="Goeker M."/>
        </authorList>
    </citation>
    <scope>NUCLEOTIDE SEQUENCE [LARGE SCALE GENOMIC DNA]</scope>
    <source>
        <strain evidence="2 3">DSM 22686</strain>
    </source>
</reference>